<feature type="compositionally biased region" description="Polar residues" evidence="1">
    <location>
        <begin position="631"/>
        <end position="640"/>
    </location>
</feature>
<organism evidence="2 3">
    <name type="scientific">Talaromyces proteolyticus</name>
    <dbReference type="NCBI Taxonomy" id="1131652"/>
    <lineage>
        <taxon>Eukaryota</taxon>
        <taxon>Fungi</taxon>
        <taxon>Dikarya</taxon>
        <taxon>Ascomycota</taxon>
        <taxon>Pezizomycotina</taxon>
        <taxon>Eurotiomycetes</taxon>
        <taxon>Eurotiomycetidae</taxon>
        <taxon>Eurotiales</taxon>
        <taxon>Trichocomaceae</taxon>
        <taxon>Talaromyces</taxon>
        <taxon>Talaromyces sect. Bacilispori</taxon>
    </lineage>
</organism>
<feature type="compositionally biased region" description="Low complexity" evidence="1">
    <location>
        <begin position="561"/>
        <end position="575"/>
    </location>
</feature>
<name>A0AAD4KRR9_9EURO</name>
<dbReference type="Proteomes" id="UP001201262">
    <property type="component" value="Unassembled WGS sequence"/>
</dbReference>
<evidence type="ECO:0000313" key="2">
    <source>
        <dbReference type="EMBL" id="KAH8697805.1"/>
    </source>
</evidence>
<feature type="compositionally biased region" description="Polar residues" evidence="1">
    <location>
        <begin position="594"/>
        <end position="623"/>
    </location>
</feature>
<sequence length="640" mass="69777">MLKQNVNQLIDTNIAPASNPPTAGTGGIPSAAPTGGLKPITRRKTDRNMTDSRLLANRKCIYERRLPGGAYITAHLERLQHGYFGSENTSDHEVSHVDFLGVNFVFHPSDCDNHRFKAATIRATIQNATVGEDRYPYPQENPKFLMHAPHLIYGAVSPETLQWTFSLAGSLGISDAPVAASLSPTGSRAGSYKVYEMMKIQGSSRTFKSPDGPEFDVEDGEILWSLSENALQRSGLPREFTFVMLVEKPRADSQISFKLEIDPLIDAWYGSYPSWWINKSAYQPLRKRAVNFHGQVGQRFTPVDAQKGFNFAKLASNLDDYVNMPGSTYSSNVSPDGVYNDPTGTQPARPNQPTGSGNGYGYGSGGNMNDQPIRIPEYYGYPETGQPYGPLIRPPQDVWGMSSPFQRGWPRQDTYYGGPSGYNGRVGTSTESTINVKVMLENGFTSQLAAAALGNQGMRASPRLRDSPTLGISAASEGSPMGRTRSLRRSRSREDLNKTASTNRRMTVATDASIDPEYHSTEPISNGTGGVRKTSEAMTISDINVTPPPDGIRDPLAIKKTTNGSSRRTTTVSGSFDDTYIPNGNLANGIHTPSPASNGTLRPRQASSGQMPRRSASQKTNGYRNRYSYPSALQNDLGNS</sequence>
<feature type="region of interest" description="Disordered" evidence="1">
    <location>
        <begin position="332"/>
        <end position="367"/>
    </location>
</feature>
<keyword evidence="3" id="KW-1185">Reference proteome</keyword>
<dbReference type="EMBL" id="JAJTJA010000006">
    <property type="protein sequence ID" value="KAH8697805.1"/>
    <property type="molecule type" value="Genomic_DNA"/>
</dbReference>
<dbReference type="AlphaFoldDB" id="A0AAD4KRR9"/>
<feature type="compositionally biased region" description="Polar residues" evidence="1">
    <location>
        <begin position="342"/>
        <end position="354"/>
    </location>
</feature>
<dbReference type="GeneID" id="70239967"/>
<feature type="region of interest" description="Disordered" evidence="1">
    <location>
        <begin position="13"/>
        <end position="49"/>
    </location>
</feature>
<proteinExistence type="predicted"/>
<comment type="caution">
    <text evidence="2">The sequence shown here is derived from an EMBL/GenBank/DDBJ whole genome shotgun (WGS) entry which is preliminary data.</text>
</comment>
<protein>
    <submittedName>
        <fullName evidence="2">Uncharacterized protein</fullName>
    </submittedName>
</protein>
<feature type="compositionally biased region" description="Gly residues" evidence="1">
    <location>
        <begin position="356"/>
        <end position="366"/>
    </location>
</feature>
<gene>
    <name evidence="2" type="ORF">BGW36DRAFT_175808</name>
</gene>
<evidence type="ECO:0000313" key="3">
    <source>
        <dbReference type="Proteomes" id="UP001201262"/>
    </source>
</evidence>
<feature type="region of interest" description="Disordered" evidence="1">
    <location>
        <begin position="459"/>
        <end position="640"/>
    </location>
</feature>
<dbReference type="RefSeq" id="XP_046072506.1">
    <property type="nucleotide sequence ID" value="XM_046209680.1"/>
</dbReference>
<evidence type="ECO:0000256" key="1">
    <source>
        <dbReference type="SAM" id="MobiDB-lite"/>
    </source>
</evidence>
<reference evidence="2" key="1">
    <citation type="submission" date="2021-12" db="EMBL/GenBank/DDBJ databases">
        <title>Convergent genome expansion in fungi linked to evolution of root-endophyte symbiosis.</title>
        <authorList>
            <consortium name="DOE Joint Genome Institute"/>
            <person name="Ke Y.-H."/>
            <person name="Bonito G."/>
            <person name="Liao H.-L."/>
            <person name="Looney B."/>
            <person name="Rojas-Flechas A."/>
            <person name="Nash J."/>
            <person name="Hameed K."/>
            <person name="Schadt C."/>
            <person name="Martin F."/>
            <person name="Crous P.W."/>
            <person name="Miettinen O."/>
            <person name="Magnuson J.K."/>
            <person name="Labbe J."/>
            <person name="Jacobson D."/>
            <person name="Doktycz M.J."/>
            <person name="Veneault-Fourrey C."/>
            <person name="Kuo A."/>
            <person name="Mondo S."/>
            <person name="Calhoun S."/>
            <person name="Riley R."/>
            <person name="Ohm R."/>
            <person name="LaButti K."/>
            <person name="Andreopoulos B."/>
            <person name="Pangilinan J."/>
            <person name="Nolan M."/>
            <person name="Tritt A."/>
            <person name="Clum A."/>
            <person name="Lipzen A."/>
            <person name="Daum C."/>
            <person name="Barry K."/>
            <person name="Grigoriev I.V."/>
            <person name="Vilgalys R."/>
        </authorList>
    </citation>
    <scope>NUCLEOTIDE SEQUENCE</scope>
    <source>
        <strain evidence="2">PMI_201</strain>
    </source>
</reference>
<accession>A0AAD4KRR9</accession>